<proteinExistence type="predicted"/>
<accession>A0A0A9H4E6</accession>
<sequence>MCNRSKSEAGTVPIPVLGNRFPFCSGNEPPECRRRCSHVPCFAKLLPVSGPNLGHRLAVSPKGSRKGRHRHRHQHHQAAPSMQMCTVQTCAGACVCLPCCRTKMTRSQLTSSGWSLDCDL</sequence>
<evidence type="ECO:0000313" key="1">
    <source>
        <dbReference type="EMBL" id="JAE27773.1"/>
    </source>
</evidence>
<dbReference type="EMBL" id="GBRH01170123">
    <property type="protein sequence ID" value="JAE27773.1"/>
    <property type="molecule type" value="Transcribed_RNA"/>
</dbReference>
<reference evidence="1" key="2">
    <citation type="journal article" date="2015" name="Data Brief">
        <title>Shoot transcriptome of the giant reed, Arundo donax.</title>
        <authorList>
            <person name="Barrero R.A."/>
            <person name="Guerrero F.D."/>
            <person name="Moolhuijzen P."/>
            <person name="Goolsby J.A."/>
            <person name="Tidwell J."/>
            <person name="Bellgard S.E."/>
            <person name="Bellgard M.I."/>
        </authorList>
    </citation>
    <scope>NUCLEOTIDE SEQUENCE</scope>
    <source>
        <tissue evidence="1">Shoot tissue taken approximately 20 cm above the soil surface</tissue>
    </source>
</reference>
<dbReference type="AlphaFoldDB" id="A0A0A9H4E6"/>
<name>A0A0A9H4E6_ARUDO</name>
<protein>
    <submittedName>
        <fullName evidence="1">Uncharacterized protein</fullName>
    </submittedName>
</protein>
<reference evidence="1" key="1">
    <citation type="submission" date="2014-09" db="EMBL/GenBank/DDBJ databases">
        <authorList>
            <person name="Magalhaes I.L.F."/>
            <person name="Oliveira U."/>
            <person name="Santos F.R."/>
            <person name="Vidigal T.H.D.A."/>
            <person name="Brescovit A.D."/>
            <person name="Santos A.J."/>
        </authorList>
    </citation>
    <scope>NUCLEOTIDE SEQUENCE</scope>
    <source>
        <tissue evidence="1">Shoot tissue taken approximately 20 cm above the soil surface</tissue>
    </source>
</reference>
<organism evidence="1">
    <name type="scientific">Arundo donax</name>
    <name type="common">Giant reed</name>
    <name type="synonym">Donax arundinaceus</name>
    <dbReference type="NCBI Taxonomy" id="35708"/>
    <lineage>
        <taxon>Eukaryota</taxon>
        <taxon>Viridiplantae</taxon>
        <taxon>Streptophyta</taxon>
        <taxon>Embryophyta</taxon>
        <taxon>Tracheophyta</taxon>
        <taxon>Spermatophyta</taxon>
        <taxon>Magnoliopsida</taxon>
        <taxon>Liliopsida</taxon>
        <taxon>Poales</taxon>
        <taxon>Poaceae</taxon>
        <taxon>PACMAD clade</taxon>
        <taxon>Arundinoideae</taxon>
        <taxon>Arundineae</taxon>
        <taxon>Arundo</taxon>
    </lineage>
</organism>